<dbReference type="Proteomes" id="UP001234178">
    <property type="component" value="Unassembled WGS sequence"/>
</dbReference>
<comment type="caution">
    <text evidence="1">The sequence shown here is derived from an EMBL/GenBank/DDBJ whole genome shotgun (WGS) entry which is preliminary data.</text>
</comment>
<reference evidence="1 2" key="1">
    <citation type="journal article" date="2023" name="Nucleic Acids Res.">
        <title>The hologenome of Daphnia magna reveals possible DNA methylation and microbiome-mediated evolution of the host genome.</title>
        <authorList>
            <person name="Chaturvedi A."/>
            <person name="Li X."/>
            <person name="Dhandapani V."/>
            <person name="Marshall H."/>
            <person name="Kissane S."/>
            <person name="Cuenca-Cambronero M."/>
            <person name="Asole G."/>
            <person name="Calvet F."/>
            <person name="Ruiz-Romero M."/>
            <person name="Marangio P."/>
            <person name="Guigo R."/>
            <person name="Rago D."/>
            <person name="Mirbahai L."/>
            <person name="Eastwood N."/>
            <person name="Colbourne J.K."/>
            <person name="Zhou J."/>
            <person name="Mallon E."/>
            <person name="Orsini L."/>
        </authorList>
    </citation>
    <scope>NUCLEOTIDE SEQUENCE [LARGE SCALE GENOMIC DNA]</scope>
    <source>
        <strain evidence="1">LRV0_1</strain>
    </source>
</reference>
<dbReference type="EMBL" id="JAOYFB010000057">
    <property type="protein sequence ID" value="KAK4045739.1"/>
    <property type="molecule type" value="Genomic_DNA"/>
</dbReference>
<name>A0ABR0BAY0_9CRUS</name>
<evidence type="ECO:0000313" key="1">
    <source>
        <dbReference type="EMBL" id="KAK4045739.1"/>
    </source>
</evidence>
<keyword evidence="2" id="KW-1185">Reference proteome</keyword>
<organism evidence="1 2">
    <name type="scientific">Daphnia magna</name>
    <dbReference type="NCBI Taxonomy" id="35525"/>
    <lineage>
        <taxon>Eukaryota</taxon>
        <taxon>Metazoa</taxon>
        <taxon>Ecdysozoa</taxon>
        <taxon>Arthropoda</taxon>
        <taxon>Crustacea</taxon>
        <taxon>Branchiopoda</taxon>
        <taxon>Diplostraca</taxon>
        <taxon>Cladocera</taxon>
        <taxon>Anomopoda</taxon>
        <taxon>Daphniidae</taxon>
        <taxon>Daphnia</taxon>
    </lineage>
</organism>
<sequence length="204" mass="22708">MSSTLAFSISRINASTFTINFFNTRILDFTNKCITFTSSSNPALYHECRHNKASRVSGLRIILDIPKTSFPTLNALSLDALVAGMVKMSLAIHDKGSHLRDLCAQYSRMPSEVDGCVSSSSLSSSPRFCNSRLTQLQSKNFYSSPLFNKFCSYEGEGHPDKSTEADQGGQISAFAPPRVYKSKTKFPNKRFFFYDKRAAPIKVV</sequence>
<accession>A0ABR0BAY0</accession>
<protein>
    <submittedName>
        <fullName evidence="1">Uncharacterized protein</fullName>
    </submittedName>
</protein>
<evidence type="ECO:0000313" key="2">
    <source>
        <dbReference type="Proteomes" id="UP001234178"/>
    </source>
</evidence>
<proteinExistence type="predicted"/>
<gene>
    <name evidence="1" type="ORF">OUZ56_033640</name>
</gene>